<dbReference type="SUPFAM" id="SSF55120">
    <property type="entry name" value="Pseudouridine synthase"/>
    <property type="match status" value="1"/>
</dbReference>
<accession>A0A8A4TVY8</accession>
<dbReference type="GO" id="GO:0005829">
    <property type="term" value="C:cytosol"/>
    <property type="evidence" value="ECO:0007669"/>
    <property type="project" value="UniProtKB-ARBA"/>
</dbReference>
<dbReference type="Pfam" id="PF00849">
    <property type="entry name" value="PseudoU_synth_2"/>
    <property type="match status" value="1"/>
</dbReference>
<evidence type="ECO:0000256" key="4">
    <source>
        <dbReference type="PROSITE-ProRule" id="PRU00182"/>
    </source>
</evidence>
<evidence type="ECO:0000256" key="6">
    <source>
        <dbReference type="SAM" id="MobiDB-lite"/>
    </source>
</evidence>
<gene>
    <name evidence="8" type="ORF">J3U87_16815</name>
</gene>
<keyword evidence="2 4" id="KW-0694">RNA-binding</keyword>
<protein>
    <recommendedName>
        <fullName evidence="5">Pseudouridine synthase</fullName>
        <ecNumber evidence="5">5.4.99.-</ecNumber>
    </recommendedName>
</protein>
<dbReference type="RefSeq" id="WP_237384208.1">
    <property type="nucleotide sequence ID" value="NZ_CP071793.1"/>
</dbReference>
<dbReference type="Gene3D" id="3.30.70.1560">
    <property type="entry name" value="Alpha-L RNA-binding motif"/>
    <property type="match status" value="1"/>
</dbReference>
<dbReference type="InterPro" id="IPR050343">
    <property type="entry name" value="RsuA_PseudoU_synthase"/>
</dbReference>
<dbReference type="EMBL" id="CP071793">
    <property type="protein sequence ID" value="QTD54109.1"/>
    <property type="molecule type" value="Genomic_DNA"/>
</dbReference>
<dbReference type="PROSITE" id="PS01149">
    <property type="entry name" value="PSI_RSU"/>
    <property type="match status" value="1"/>
</dbReference>
<dbReference type="CDD" id="cd00165">
    <property type="entry name" value="S4"/>
    <property type="match status" value="1"/>
</dbReference>
<feature type="compositionally biased region" description="Gly residues" evidence="6">
    <location>
        <begin position="332"/>
        <end position="343"/>
    </location>
</feature>
<evidence type="ECO:0000256" key="1">
    <source>
        <dbReference type="ARBA" id="ARBA00008348"/>
    </source>
</evidence>
<dbReference type="PANTHER" id="PTHR47683">
    <property type="entry name" value="PSEUDOURIDINE SYNTHASE FAMILY PROTEIN-RELATED"/>
    <property type="match status" value="1"/>
</dbReference>
<feature type="compositionally biased region" description="Gly residues" evidence="6">
    <location>
        <begin position="415"/>
        <end position="426"/>
    </location>
</feature>
<evidence type="ECO:0000259" key="7">
    <source>
        <dbReference type="SMART" id="SM00363"/>
    </source>
</evidence>
<proteinExistence type="inferred from homology"/>
<dbReference type="GO" id="GO:0000455">
    <property type="term" value="P:enzyme-directed rRNA pseudouridine synthesis"/>
    <property type="evidence" value="ECO:0007669"/>
    <property type="project" value="UniProtKB-ARBA"/>
</dbReference>
<dbReference type="CDD" id="cd02870">
    <property type="entry name" value="PseudoU_synth_RsuA_like"/>
    <property type="match status" value="1"/>
</dbReference>
<dbReference type="FunFam" id="3.10.290.10:FF:000003">
    <property type="entry name" value="Pseudouridine synthase"/>
    <property type="match status" value="1"/>
</dbReference>
<dbReference type="InterPro" id="IPR002942">
    <property type="entry name" value="S4_RNA-bd"/>
</dbReference>
<dbReference type="AlphaFoldDB" id="A0A8A4TVY8"/>
<dbReference type="InterPro" id="IPR000748">
    <property type="entry name" value="PsdUridine_synth_RsuA/RluB/E/F"/>
</dbReference>
<comment type="similarity">
    <text evidence="1 5">Belongs to the pseudouridine synthase RsuA family.</text>
</comment>
<dbReference type="NCBIfam" id="TIGR00093">
    <property type="entry name" value="pseudouridine synthase"/>
    <property type="match status" value="1"/>
</dbReference>
<feature type="compositionally biased region" description="Basic and acidic residues" evidence="6">
    <location>
        <begin position="359"/>
        <end position="380"/>
    </location>
</feature>
<dbReference type="SMART" id="SM00363">
    <property type="entry name" value="S4"/>
    <property type="match status" value="1"/>
</dbReference>
<dbReference type="PANTHER" id="PTHR47683:SF2">
    <property type="entry name" value="RNA-BINDING S4 DOMAIN-CONTAINING PROTEIN"/>
    <property type="match status" value="1"/>
</dbReference>
<dbReference type="InterPro" id="IPR036986">
    <property type="entry name" value="S4_RNA-bd_sf"/>
</dbReference>
<sequence length="426" mass="46644">MEERLQKIIARAGITSRRDAERLITEGSVSVNGNIITELGAKADLSKDHIKVNGKLLQPETGENVYILLNKPRGVVSTVHDPEGRTVVTDLVKGQKVRLYPVGRLDVNTEGALLLTNDGDLTHQLLAPRSKCPKTYVVKVSGSPSTKVLERLQRGITVEGTRFSSCELEVLKPGNNTWVKVVLHEGKNLQIRKMFEAVGHPVSKLKRIAFAFLTTQGLSHGEWRELSEVEISRLKRGQFNSLIPINPFRFLREYGVTVQKPRGRARTAKWTESRGKPGERGRPTGTREGKAQDGQAKRPEKTAKETAERSSEGSPKSSNRKKLTDRSTWRKGQGGSGPGGKLRGSGNSRGRSGRPGTGAREESGYKSRDRARKPEGEGSAKGKTGAKPQRFSSDRPKGAPSKNARYQGFRKGRGKFGGSGGRGRGR</sequence>
<keyword evidence="3 5" id="KW-0413">Isomerase</keyword>
<dbReference type="EC" id="5.4.99.-" evidence="5"/>
<feature type="domain" description="RNA-binding S4" evidence="7">
    <location>
        <begin position="3"/>
        <end position="67"/>
    </location>
</feature>
<organism evidence="8 9">
    <name type="scientific">Sulfidibacter corallicola</name>
    <dbReference type="NCBI Taxonomy" id="2818388"/>
    <lineage>
        <taxon>Bacteria</taxon>
        <taxon>Pseudomonadati</taxon>
        <taxon>Acidobacteriota</taxon>
        <taxon>Holophagae</taxon>
        <taxon>Acanthopleuribacterales</taxon>
        <taxon>Acanthopleuribacteraceae</taxon>
        <taxon>Sulfidibacter</taxon>
    </lineage>
</organism>
<dbReference type="SUPFAM" id="SSF55174">
    <property type="entry name" value="Alpha-L RNA-binding motif"/>
    <property type="match status" value="1"/>
</dbReference>
<evidence type="ECO:0000313" key="8">
    <source>
        <dbReference type="EMBL" id="QTD54109.1"/>
    </source>
</evidence>
<dbReference type="InterPro" id="IPR042092">
    <property type="entry name" value="PsdUridine_s_RsuA/RluB/E/F_cat"/>
</dbReference>
<dbReference type="FunFam" id="3.30.70.1560:FF:000001">
    <property type="entry name" value="Pseudouridine synthase"/>
    <property type="match status" value="1"/>
</dbReference>
<keyword evidence="9" id="KW-1185">Reference proteome</keyword>
<dbReference type="Proteomes" id="UP000663929">
    <property type="component" value="Chromosome"/>
</dbReference>
<dbReference type="InterPro" id="IPR020103">
    <property type="entry name" value="PsdUridine_synth_cat_dom_sf"/>
</dbReference>
<feature type="compositionally biased region" description="Basic and acidic residues" evidence="6">
    <location>
        <begin position="269"/>
        <end position="311"/>
    </location>
</feature>
<dbReference type="PROSITE" id="PS50889">
    <property type="entry name" value="S4"/>
    <property type="match status" value="1"/>
</dbReference>
<dbReference type="InterPro" id="IPR020094">
    <property type="entry name" value="TruA/RsuA/RluB/E/F_N"/>
</dbReference>
<dbReference type="InterPro" id="IPR018496">
    <property type="entry name" value="PsdUridine_synth_RsuA/RluB_CS"/>
</dbReference>
<dbReference type="GO" id="GO:0120159">
    <property type="term" value="F:rRNA pseudouridine synthase activity"/>
    <property type="evidence" value="ECO:0007669"/>
    <property type="project" value="UniProtKB-ARBA"/>
</dbReference>
<dbReference type="Gene3D" id="3.10.290.10">
    <property type="entry name" value="RNA-binding S4 domain"/>
    <property type="match status" value="1"/>
</dbReference>
<dbReference type="Gene3D" id="3.30.70.580">
    <property type="entry name" value="Pseudouridine synthase I, catalytic domain, N-terminal subdomain"/>
    <property type="match status" value="1"/>
</dbReference>
<dbReference type="KEGG" id="scor:J3U87_16815"/>
<reference evidence="8" key="1">
    <citation type="submission" date="2021-03" db="EMBL/GenBank/DDBJ databases">
        <title>Acanthopleuribacteraceae sp. M133.</title>
        <authorList>
            <person name="Wang G."/>
        </authorList>
    </citation>
    <scope>NUCLEOTIDE SEQUENCE</scope>
    <source>
        <strain evidence="8">M133</strain>
    </source>
</reference>
<evidence type="ECO:0000256" key="2">
    <source>
        <dbReference type="ARBA" id="ARBA00022884"/>
    </source>
</evidence>
<evidence type="ECO:0000256" key="5">
    <source>
        <dbReference type="RuleBase" id="RU003887"/>
    </source>
</evidence>
<evidence type="ECO:0000313" key="9">
    <source>
        <dbReference type="Proteomes" id="UP000663929"/>
    </source>
</evidence>
<dbReference type="InterPro" id="IPR006145">
    <property type="entry name" value="PsdUridine_synth_RsuA/RluA"/>
</dbReference>
<feature type="region of interest" description="Disordered" evidence="6">
    <location>
        <begin position="261"/>
        <end position="426"/>
    </location>
</feature>
<name>A0A8A4TVY8_SULCO</name>
<dbReference type="GO" id="GO:0003723">
    <property type="term" value="F:RNA binding"/>
    <property type="evidence" value="ECO:0007669"/>
    <property type="project" value="UniProtKB-KW"/>
</dbReference>
<dbReference type="Pfam" id="PF01479">
    <property type="entry name" value="S4"/>
    <property type="match status" value="1"/>
</dbReference>
<evidence type="ECO:0000256" key="3">
    <source>
        <dbReference type="ARBA" id="ARBA00023235"/>
    </source>
</evidence>